<dbReference type="EMBL" id="WOTB01000010">
    <property type="protein sequence ID" value="NHN84812.1"/>
    <property type="molecule type" value="Genomic_DNA"/>
</dbReference>
<sequence>MGFSFPPSVPAFLSAVCFFLPLTARAAPAPMTCERAAAIVEHALDIPQGLLAAIGHVESGNHPLAVDVGGTPILFARVDFAVDAVQAMLHSGAFGARPRVDVGCFQINLGWHPKTFASVESSFDPLINAAAAGQFLRSLHAVTGNWRSAVARYHAASEEGTRYASDVFRTYENLPGVLPVRIPGAGPMTRPERMAARRRYAGQLWAAAASGYGLTVFEPVADLPGTRGHVTRHRRMRRTTT</sequence>
<evidence type="ECO:0000313" key="4">
    <source>
        <dbReference type="EMBL" id="NHN84812.1"/>
    </source>
</evidence>
<evidence type="ECO:0000256" key="2">
    <source>
        <dbReference type="SAM" id="SignalP"/>
    </source>
</evidence>
<dbReference type="InterPro" id="IPR008258">
    <property type="entry name" value="Transglycosylase_SLT_dom_1"/>
</dbReference>
<keyword evidence="5" id="KW-1185">Reference proteome</keyword>
<dbReference type="Proteomes" id="UP000635278">
    <property type="component" value="Unassembled WGS sequence"/>
</dbReference>
<dbReference type="SUPFAM" id="SSF53955">
    <property type="entry name" value="Lysozyme-like"/>
    <property type="match status" value="1"/>
</dbReference>
<feature type="signal peptide" evidence="2">
    <location>
        <begin position="1"/>
        <end position="26"/>
    </location>
</feature>
<name>A0ABX0JNK1_9PROT</name>
<comment type="caution">
    <text evidence="4">The sequence shown here is derived from an EMBL/GenBank/DDBJ whole genome shotgun (WGS) entry which is preliminary data.</text>
</comment>
<comment type="similarity">
    <text evidence="1">Belongs to the virb1 family.</text>
</comment>
<feature type="domain" description="Transglycosylase SLT" evidence="3">
    <location>
        <begin position="44"/>
        <end position="158"/>
    </location>
</feature>
<proteinExistence type="inferred from homology"/>
<dbReference type="RefSeq" id="WP_173583207.1">
    <property type="nucleotide sequence ID" value="NZ_WOTB01000010.1"/>
</dbReference>
<evidence type="ECO:0000259" key="3">
    <source>
        <dbReference type="Pfam" id="PF01464"/>
    </source>
</evidence>
<evidence type="ECO:0000256" key="1">
    <source>
        <dbReference type="ARBA" id="ARBA00009387"/>
    </source>
</evidence>
<dbReference type="Pfam" id="PF01464">
    <property type="entry name" value="SLT"/>
    <property type="match status" value="1"/>
</dbReference>
<reference evidence="4 5" key="1">
    <citation type="journal article" date="2020" name="Int. J. Syst. Evol. Microbiol.">
        <title>Novel acetic acid bacteria from cider fermentations: Acetobacter conturbans sp. nov. and Acetobacter fallax sp. nov.</title>
        <authorList>
            <person name="Sombolestani A.S."/>
            <person name="Cleenwerck I."/>
            <person name="Cnockaert M."/>
            <person name="Borremans W."/>
            <person name="Wieme A.D."/>
            <person name="De Vuyst L."/>
            <person name="Vandamme P."/>
        </authorList>
    </citation>
    <scope>NUCLEOTIDE SEQUENCE [LARGE SCALE GENOMIC DNA]</scope>
    <source>
        <strain evidence="4 5">LMG 30640</strain>
    </source>
</reference>
<protein>
    <submittedName>
        <fullName evidence="4">Transglycosylase SLT domain-containing protein</fullName>
    </submittedName>
</protein>
<organism evidence="4 5">
    <name type="scientific">Acetobacter musti</name>
    <dbReference type="NCBI Taxonomy" id="864732"/>
    <lineage>
        <taxon>Bacteria</taxon>
        <taxon>Pseudomonadati</taxon>
        <taxon>Pseudomonadota</taxon>
        <taxon>Alphaproteobacteria</taxon>
        <taxon>Acetobacterales</taxon>
        <taxon>Acetobacteraceae</taxon>
        <taxon>Acetobacter</taxon>
    </lineage>
</organism>
<accession>A0ABX0JNK1</accession>
<keyword evidence="2" id="KW-0732">Signal</keyword>
<feature type="chain" id="PRO_5046796195" evidence="2">
    <location>
        <begin position="27"/>
        <end position="241"/>
    </location>
</feature>
<dbReference type="InterPro" id="IPR023346">
    <property type="entry name" value="Lysozyme-like_dom_sf"/>
</dbReference>
<dbReference type="Gene3D" id="1.10.530.10">
    <property type="match status" value="1"/>
</dbReference>
<gene>
    <name evidence="4" type="ORF">GOB93_09190</name>
</gene>
<evidence type="ECO:0000313" key="5">
    <source>
        <dbReference type="Proteomes" id="UP000635278"/>
    </source>
</evidence>